<evidence type="ECO:0000256" key="2">
    <source>
        <dbReference type="ARBA" id="ARBA00012900"/>
    </source>
</evidence>
<evidence type="ECO:0000259" key="9">
    <source>
        <dbReference type="PROSITE" id="PS51184"/>
    </source>
</evidence>
<dbReference type="GO" id="GO:0000785">
    <property type="term" value="C:chromatin"/>
    <property type="evidence" value="ECO:0007669"/>
    <property type="project" value="TreeGrafter"/>
</dbReference>
<feature type="domain" description="JmjC" evidence="9">
    <location>
        <begin position="335"/>
        <end position="501"/>
    </location>
</feature>
<feature type="region of interest" description="Disordered" evidence="7">
    <location>
        <begin position="890"/>
        <end position="920"/>
    </location>
</feature>
<accession>A0A9P5NHN7</accession>
<evidence type="ECO:0000256" key="4">
    <source>
        <dbReference type="ARBA" id="ARBA00022771"/>
    </source>
</evidence>
<dbReference type="InterPro" id="IPR034732">
    <property type="entry name" value="EPHD"/>
</dbReference>
<comment type="caution">
    <text evidence="11">The sequence shown here is derived from an EMBL/GenBank/DDBJ whole genome shotgun (WGS) entry which is preliminary data.</text>
</comment>
<dbReference type="Pfam" id="PF02375">
    <property type="entry name" value="JmjN"/>
    <property type="match status" value="1"/>
</dbReference>
<dbReference type="GO" id="GO:0051864">
    <property type="term" value="F:histone H3K36 demethylase activity"/>
    <property type="evidence" value="ECO:0007669"/>
    <property type="project" value="TreeGrafter"/>
</dbReference>
<keyword evidence="4" id="KW-0863">Zinc-finger</keyword>
<feature type="region of interest" description="Disordered" evidence="7">
    <location>
        <begin position="553"/>
        <end position="579"/>
    </location>
</feature>
<dbReference type="Pfam" id="PF13771">
    <property type="entry name" value="zf-HC5HC2H"/>
    <property type="match status" value="1"/>
</dbReference>
<feature type="compositionally biased region" description="Polar residues" evidence="7">
    <location>
        <begin position="905"/>
        <end position="918"/>
    </location>
</feature>
<feature type="domain" description="PHD-type" evidence="10">
    <location>
        <begin position="594"/>
        <end position="725"/>
    </location>
</feature>
<evidence type="ECO:0000256" key="5">
    <source>
        <dbReference type="ARBA" id="ARBA00022833"/>
    </source>
</evidence>
<dbReference type="PROSITE" id="PS51184">
    <property type="entry name" value="JMJC"/>
    <property type="match status" value="1"/>
</dbReference>
<dbReference type="GO" id="GO:0008270">
    <property type="term" value="F:zinc ion binding"/>
    <property type="evidence" value="ECO:0007669"/>
    <property type="project" value="UniProtKB-KW"/>
</dbReference>
<dbReference type="Gene3D" id="3.30.40.10">
    <property type="entry name" value="Zinc/RING finger domain, C3HC4 (zinc finger)"/>
    <property type="match status" value="1"/>
</dbReference>
<dbReference type="SMART" id="SM00545">
    <property type="entry name" value="JmjN"/>
    <property type="match status" value="1"/>
</dbReference>
<feature type="region of interest" description="Disordered" evidence="7">
    <location>
        <begin position="1"/>
        <end position="53"/>
    </location>
</feature>
<feature type="compositionally biased region" description="Polar residues" evidence="7">
    <location>
        <begin position="219"/>
        <end position="237"/>
    </location>
</feature>
<dbReference type="CDD" id="cd15571">
    <property type="entry name" value="ePHD"/>
    <property type="match status" value="1"/>
</dbReference>
<dbReference type="AlphaFoldDB" id="A0A9P5NHN7"/>
<keyword evidence="5" id="KW-0862">Zinc</keyword>
<evidence type="ECO:0000313" key="12">
    <source>
        <dbReference type="Proteomes" id="UP000724874"/>
    </source>
</evidence>
<keyword evidence="3" id="KW-0479">Metal-binding</keyword>
<keyword evidence="12" id="KW-1185">Reference proteome</keyword>
<evidence type="ECO:0000256" key="7">
    <source>
        <dbReference type="SAM" id="MobiDB-lite"/>
    </source>
</evidence>
<dbReference type="InterPro" id="IPR003349">
    <property type="entry name" value="JmjN"/>
</dbReference>
<dbReference type="EC" id="1.14.11.66" evidence="2"/>
<comment type="similarity">
    <text evidence="1">Belongs to the JHDM3 histone demethylase family.</text>
</comment>
<evidence type="ECO:0000313" key="11">
    <source>
        <dbReference type="EMBL" id="KAF8887020.1"/>
    </source>
</evidence>
<organism evidence="11 12">
    <name type="scientific">Gymnopilus junonius</name>
    <name type="common">Spectacular rustgill mushroom</name>
    <name type="synonym">Gymnopilus spectabilis subsp. junonius</name>
    <dbReference type="NCBI Taxonomy" id="109634"/>
    <lineage>
        <taxon>Eukaryota</taxon>
        <taxon>Fungi</taxon>
        <taxon>Dikarya</taxon>
        <taxon>Basidiomycota</taxon>
        <taxon>Agaricomycotina</taxon>
        <taxon>Agaricomycetes</taxon>
        <taxon>Agaricomycetidae</taxon>
        <taxon>Agaricales</taxon>
        <taxon>Agaricineae</taxon>
        <taxon>Hymenogastraceae</taxon>
        <taxon>Gymnopilus</taxon>
    </lineage>
</organism>
<evidence type="ECO:0000256" key="1">
    <source>
        <dbReference type="ARBA" id="ARBA00009711"/>
    </source>
</evidence>
<feature type="compositionally biased region" description="Low complexity" evidence="7">
    <location>
        <begin position="997"/>
        <end position="1028"/>
    </location>
</feature>
<feature type="compositionally biased region" description="Basic and acidic residues" evidence="7">
    <location>
        <begin position="262"/>
        <end position="273"/>
    </location>
</feature>
<dbReference type="GO" id="GO:0010468">
    <property type="term" value="P:regulation of gene expression"/>
    <property type="evidence" value="ECO:0007669"/>
    <property type="project" value="TreeGrafter"/>
</dbReference>
<dbReference type="InterPro" id="IPR013083">
    <property type="entry name" value="Znf_RING/FYVE/PHD"/>
</dbReference>
<dbReference type="EMBL" id="JADNYJ010000092">
    <property type="protein sequence ID" value="KAF8887020.1"/>
    <property type="molecule type" value="Genomic_DNA"/>
</dbReference>
<feature type="compositionally biased region" description="Low complexity" evidence="7">
    <location>
        <begin position="890"/>
        <end position="904"/>
    </location>
</feature>
<feature type="region of interest" description="Disordered" evidence="7">
    <location>
        <begin position="214"/>
        <end position="273"/>
    </location>
</feature>
<dbReference type="GO" id="GO:0005634">
    <property type="term" value="C:nucleus"/>
    <property type="evidence" value="ECO:0007669"/>
    <property type="project" value="TreeGrafter"/>
</dbReference>
<feature type="region of interest" description="Disordered" evidence="7">
    <location>
        <begin position="525"/>
        <end position="544"/>
    </location>
</feature>
<feature type="domain" description="JmjN" evidence="8">
    <location>
        <begin position="60"/>
        <end position="101"/>
    </location>
</feature>
<dbReference type="Proteomes" id="UP000724874">
    <property type="component" value="Unassembled WGS sequence"/>
</dbReference>
<reference evidence="11" key="1">
    <citation type="submission" date="2020-11" db="EMBL/GenBank/DDBJ databases">
        <authorList>
            <consortium name="DOE Joint Genome Institute"/>
            <person name="Ahrendt S."/>
            <person name="Riley R."/>
            <person name="Andreopoulos W."/>
            <person name="LaButti K."/>
            <person name="Pangilinan J."/>
            <person name="Ruiz-duenas F.J."/>
            <person name="Barrasa J.M."/>
            <person name="Sanchez-Garcia M."/>
            <person name="Camarero S."/>
            <person name="Miyauchi S."/>
            <person name="Serrano A."/>
            <person name="Linde D."/>
            <person name="Babiker R."/>
            <person name="Drula E."/>
            <person name="Ayuso-Fernandez I."/>
            <person name="Pacheco R."/>
            <person name="Padilla G."/>
            <person name="Ferreira P."/>
            <person name="Barriuso J."/>
            <person name="Kellner H."/>
            <person name="Castanera R."/>
            <person name="Alfaro M."/>
            <person name="Ramirez L."/>
            <person name="Pisabarro A.G."/>
            <person name="Kuo A."/>
            <person name="Tritt A."/>
            <person name="Lipzen A."/>
            <person name="He G."/>
            <person name="Yan M."/>
            <person name="Ng V."/>
            <person name="Cullen D."/>
            <person name="Martin F."/>
            <person name="Rosso M.-N."/>
            <person name="Henrissat B."/>
            <person name="Hibbett D."/>
            <person name="Martinez A.T."/>
            <person name="Grigoriev I.V."/>
        </authorList>
    </citation>
    <scope>NUCLEOTIDE SEQUENCE</scope>
    <source>
        <strain evidence="11">AH 44721</strain>
    </source>
</reference>
<proteinExistence type="inferred from homology"/>
<feature type="region of interest" description="Disordered" evidence="7">
    <location>
        <begin position="1047"/>
        <end position="1086"/>
    </location>
</feature>
<feature type="compositionally biased region" description="Polar residues" evidence="7">
    <location>
        <begin position="166"/>
        <end position="176"/>
    </location>
</feature>
<evidence type="ECO:0000259" key="10">
    <source>
        <dbReference type="PROSITE" id="PS51805"/>
    </source>
</evidence>
<comment type="catalytic activity">
    <reaction evidence="6">
        <text>N(6),N(6),N(6)-trimethyl-L-lysyl(9)-[histone H3] + 2 2-oxoglutarate + 2 O2 = N(6)-methyl-L-lysyl(9)-[histone H3] + 2 formaldehyde + 2 succinate + 2 CO2</text>
        <dbReference type="Rhea" id="RHEA:60200"/>
        <dbReference type="Rhea" id="RHEA-COMP:15538"/>
        <dbReference type="Rhea" id="RHEA-COMP:15542"/>
        <dbReference type="ChEBI" id="CHEBI:15379"/>
        <dbReference type="ChEBI" id="CHEBI:16526"/>
        <dbReference type="ChEBI" id="CHEBI:16810"/>
        <dbReference type="ChEBI" id="CHEBI:16842"/>
        <dbReference type="ChEBI" id="CHEBI:30031"/>
        <dbReference type="ChEBI" id="CHEBI:61929"/>
        <dbReference type="ChEBI" id="CHEBI:61961"/>
        <dbReference type="EC" id="1.14.11.66"/>
    </reaction>
</comment>
<evidence type="ECO:0000259" key="8">
    <source>
        <dbReference type="PROSITE" id="PS51183"/>
    </source>
</evidence>
<dbReference type="GO" id="GO:0140684">
    <property type="term" value="F:histone H3K9me2/H3K9me3 demethylase activity"/>
    <property type="evidence" value="ECO:0007669"/>
    <property type="project" value="UniProtKB-EC"/>
</dbReference>
<evidence type="ECO:0000256" key="3">
    <source>
        <dbReference type="ARBA" id="ARBA00022723"/>
    </source>
</evidence>
<dbReference type="PROSITE" id="PS51805">
    <property type="entry name" value="EPHD"/>
    <property type="match status" value="1"/>
</dbReference>
<evidence type="ECO:0000256" key="6">
    <source>
        <dbReference type="ARBA" id="ARBA00049349"/>
    </source>
</evidence>
<feature type="region of interest" description="Disordered" evidence="7">
    <location>
        <begin position="165"/>
        <end position="201"/>
    </location>
</feature>
<dbReference type="Pfam" id="PF02373">
    <property type="entry name" value="JmjC"/>
    <property type="match status" value="1"/>
</dbReference>
<dbReference type="PROSITE" id="PS51183">
    <property type="entry name" value="JMJN"/>
    <property type="match status" value="1"/>
</dbReference>
<name>A0A9P5NHN7_GYMJU</name>
<feature type="region of interest" description="Disordered" evidence="7">
    <location>
        <begin position="976"/>
        <end position="1034"/>
    </location>
</feature>
<sequence length="1139" mass="124900">MDSPLSRGSSLTPCRSPTPSIPVQPDHFYGSENVQLPPSPDSDGKTWLDPADDPMANRGIPVFKPTLQEFQDFEGYMNRVECWGMRSGIVKVIPPKEWSDSLPPLKEQLIDVKIKTPIEQHMFGNGGLFRQENMEKRKVMSVREWVELCTKDEFRAPGIHEVGLSSRHTNTIPTKSRIQRKGKQKTETVEEDSSGPDPSVVVIKEEPTDDFHHSLGAQAVNTPPSSEGSPPASTSPNKKGNAKKKKMPVKQEPKPRPKRVTQTREAREASLAERAARDRTFLDVFEPDKEWLPPSTKASDYTPEFCRELERRYWRNCGLGKPAWYGADTLGSLFTDATAVWNVAHLPSALSRLLPASDQGLPGVNTPYLYFGMWRATFAWHVEDMDLFSINYIHFGAPKFWYAIPQGRATSLEQIMRGYFPKDTSQCPQFLRHKSFLASPSILANSSCRPNYLVQQAGEFVITYPRGYHAGFNLGLNCAESVNFALESWLDLGRVAKRCECISDSVRIDVDQLLQEREEERLEALGQGTGTQYAGKSPKRTPTKKEIVKQEMVEDGVPPTTTKSAPRKRKSDTNAKEGVSVTLKLGPRPAEQEPFPCCLCVSMSKEGLLKVRDPPTFRKDAVWMAHEYCASIVPETWVDEAEIDGVREKVVFGVDGIVKDRWNLKCFSCTKNKPKTHGAPIQCTKGKCLRAFHVSCAKDGHSQGIVFAIVQEVAKEVVLVDPVVASEEGIAGSTTDMTMSAAAADDLSGGRVLKVIKKLEVQVLCNQHNPAVAAQKRANKNNKIRDDLLALPSMARIKIRVTSGVFEVSLIRVIEETGTVEVLWDRGIKKEFKWGSVVFGSTDGPVWQKPSELAPPLLPAPVPEYPPPGVLPVMTYPSVLAATGQQPYSSPYPASTSATPSAPSGVSTNSNTPVNQPYTYPPRSGPYDYWSYASQYSGQAAYPYTYSAGYYSGQMAGGSQQFNPYTFTRAYGSAQYQPGSSMSWQHPYAAGPPPQRQAGQGSGAIEASSSSGSSGQSTTPTMTSSSSTPQIAGQASLNPSYYRDRSQSITFGARPPPASQAQEEEEESSSEGSIAGFVPDQQSSQKVTFSDLAALASLQPAQITEALRNNPHLREMVLAALEQSKQADATGAVDPTAAT</sequence>
<dbReference type="SUPFAM" id="SSF51197">
    <property type="entry name" value="Clavaminate synthase-like"/>
    <property type="match status" value="1"/>
</dbReference>
<dbReference type="PANTHER" id="PTHR10694">
    <property type="entry name" value="LYSINE-SPECIFIC DEMETHYLASE"/>
    <property type="match status" value="1"/>
</dbReference>
<dbReference type="Gene3D" id="2.60.120.650">
    <property type="entry name" value="Cupin"/>
    <property type="match status" value="2"/>
</dbReference>
<feature type="compositionally biased region" description="Polar residues" evidence="7">
    <location>
        <begin position="1"/>
        <end position="18"/>
    </location>
</feature>
<protein>
    <recommendedName>
        <fullName evidence="2">[histone H3]-trimethyl-L-lysine(9) demethylase</fullName>
        <ecNumber evidence="2">1.14.11.66</ecNumber>
    </recommendedName>
</protein>
<dbReference type="OrthoDB" id="9547406at2759"/>
<dbReference type="InterPro" id="IPR003347">
    <property type="entry name" value="JmjC_dom"/>
</dbReference>
<gene>
    <name evidence="11" type="ORF">CPB84DRAFT_1816668</name>
</gene>
<dbReference type="PANTHER" id="PTHR10694:SF7">
    <property type="entry name" value="[HISTONE H3]-TRIMETHYL-L-LYSINE(9) DEMETHYLASE"/>
    <property type="match status" value="1"/>
</dbReference>
<dbReference type="SMART" id="SM00558">
    <property type="entry name" value="JmjC"/>
    <property type="match status" value="1"/>
</dbReference>